<dbReference type="SUPFAM" id="SSF69304">
    <property type="entry name" value="Tricorn protease N-terminal domain"/>
    <property type="match status" value="1"/>
</dbReference>
<protein>
    <recommendedName>
        <fullName evidence="5">Translocation protein TolB</fullName>
    </recommendedName>
</protein>
<evidence type="ECO:0008006" key="5">
    <source>
        <dbReference type="Google" id="ProtNLM"/>
    </source>
</evidence>
<dbReference type="PANTHER" id="PTHR36842:SF1">
    <property type="entry name" value="PROTEIN TOLB"/>
    <property type="match status" value="1"/>
</dbReference>
<dbReference type="RefSeq" id="WP_230526241.1">
    <property type="nucleotide sequence ID" value="NZ_JAJGAK010000001.1"/>
</dbReference>
<gene>
    <name evidence="3" type="ORF">LK996_06170</name>
</gene>
<dbReference type="Pfam" id="PF07676">
    <property type="entry name" value="PD40"/>
    <property type="match status" value="3"/>
</dbReference>
<name>A0ABS8JGC8_9GAMM</name>
<dbReference type="Proteomes" id="UP001165293">
    <property type="component" value="Unassembled WGS sequence"/>
</dbReference>
<accession>A0ABS8JGC8</accession>
<keyword evidence="4" id="KW-1185">Reference proteome</keyword>
<evidence type="ECO:0000256" key="2">
    <source>
        <dbReference type="SAM" id="SignalP"/>
    </source>
</evidence>
<evidence type="ECO:0000313" key="3">
    <source>
        <dbReference type="EMBL" id="MCC8362658.1"/>
    </source>
</evidence>
<evidence type="ECO:0000256" key="1">
    <source>
        <dbReference type="ARBA" id="ARBA00009820"/>
    </source>
</evidence>
<feature type="signal peptide" evidence="2">
    <location>
        <begin position="1"/>
        <end position="23"/>
    </location>
</feature>
<evidence type="ECO:0000313" key="4">
    <source>
        <dbReference type="Proteomes" id="UP001165293"/>
    </source>
</evidence>
<feature type="chain" id="PRO_5047058532" description="Translocation protein TolB" evidence="2">
    <location>
        <begin position="24"/>
        <end position="361"/>
    </location>
</feature>
<comment type="caution">
    <text evidence="3">The sequence shown here is derived from an EMBL/GenBank/DDBJ whole genome shotgun (WGS) entry which is preliminary data.</text>
</comment>
<sequence length="361" mass="38984">MHRSLSIAIAAGALLFAVAVPCAAQSRVAFVRGVFNTDFTLRSSTLYRVNIDGTGFLQLAPMTAGTYRFDPRWSPSGNTLVYTFRSGGGAGQLWRMTATGGNRTRLTFGTADHHGPAWRGDGGMIAYIAQGASGACLAIVRPDATGQRNIFCPPGPAYIDTRPMWSSDGTRLFISTSFRGSGLEPPYFSRAYSVNASTGAATLLTAQTFDDFRYLVFHPSGTNGLYAGDGSIDAVNFATDVLVPRAQGEYPLWSQGGSRFAYTKRQFSDSGPLIVYDHVWVMSADGSTDVEVTPPIVDNIEYVAVEFSRDATRLLTDRTVYMPSEPGSGLYVGDPYMRLFNVASGTWVNLPQGGASDWFQP</sequence>
<keyword evidence="2" id="KW-0732">Signal</keyword>
<reference evidence="3" key="1">
    <citation type="submission" date="2021-10" db="EMBL/GenBank/DDBJ databases">
        <authorList>
            <person name="Lyu M."/>
            <person name="Wang X."/>
            <person name="Meng X."/>
            <person name="Xu K."/>
        </authorList>
    </citation>
    <scope>NUCLEOTIDE SEQUENCE</scope>
    <source>
        <strain evidence="3">A6</strain>
    </source>
</reference>
<dbReference type="PANTHER" id="PTHR36842">
    <property type="entry name" value="PROTEIN TOLB HOMOLOG"/>
    <property type="match status" value="1"/>
</dbReference>
<proteinExistence type="inferred from homology"/>
<dbReference type="Gene3D" id="2.120.10.30">
    <property type="entry name" value="TolB, C-terminal domain"/>
    <property type="match status" value="2"/>
</dbReference>
<comment type="similarity">
    <text evidence="1">Belongs to the TolB family.</text>
</comment>
<dbReference type="InterPro" id="IPR011042">
    <property type="entry name" value="6-blade_b-propeller_TolB-like"/>
</dbReference>
<dbReference type="EMBL" id="JAJGAK010000001">
    <property type="protein sequence ID" value="MCC8362658.1"/>
    <property type="molecule type" value="Genomic_DNA"/>
</dbReference>
<dbReference type="InterPro" id="IPR011659">
    <property type="entry name" value="WD40"/>
</dbReference>
<organism evidence="3 4">
    <name type="scientific">Noviluteimonas lactosilytica</name>
    <dbReference type="NCBI Taxonomy" id="2888523"/>
    <lineage>
        <taxon>Bacteria</taxon>
        <taxon>Pseudomonadati</taxon>
        <taxon>Pseudomonadota</taxon>
        <taxon>Gammaproteobacteria</taxon>
        <taxon>Lysobacterales</taxon>
        <taxon>Lysobacteraceae</taxon>
        <taxon>Noviluteimonas</taxon>
    </lineage>
</organism>